<organism evidence="2 3">
    <name type="scientific">Orbilia oligospora</name>
    <name type="common">Nematode-trapping fungus</name>
    <name type="synonym">Arthrobotrys oligospora</name>
    <dbReference type="NCBI Taxonomy" id="2813651"/>
    <lineage>
        <taxon>Eukaryota</taxon>
        <taxon>Fungi</taxon>
        <taxon>Dikarya</taxon>
        <taxon>Ascomycota</taxon>
        <taxon>Pezizomycotina</taxon>
        <taxon>Orbiliomycetes</taxon>
        <taxon>Orbiliales</taxon>
        <taxon>Orbiliaceae</taxon>
        <taxon>Orbilia</taxon>
    </lineage>
</organism>
<sequence>MPLFKRAKDLKSTRLNCIPISQNLNPFSLCKSSAGGASDVSRTSIVSVSTSTCDWLRSEQACITNSKSDILGHALHLARLAVVLDKAQVYTGAARAYFDCCYVLSTIEPELGGIELEITNQISQTYKQRLAYLSARVTVSSRSSLSFPSHMVPSQEFQIDISPDSKQAPRLIELNRICQLLRTLGHCCEVIQEIQTQDESTSGSQNPGAEGLLSLSGELQKLRVDISRFREFYTNDQLATGEAGNILFVLLGSYKKKVDDIVKGESKKMLVFLLSLFDLKLPAECEAETKPLPPQPLQFKRPSFQASTRNYAATLDSPVSPLSTSVVPSIKYATTIPEGEREPIKLAPVPIPKKSSKRPSELGKGKERSNKSPITNSPEIGGIDERMAELMKGRNKKHVNVRVVLYGRIN</sequence>
<evidence type="ECO:0008006" key="4">
    <source>
        <dbReference type="Google" id="ProtNLM"/>
    </source>
</evidence>
<dbReference type="Proteomes" id="UP000475325">
    <property type="component" value="Unassembled WGS sequence"/>
</dbReference>
<proteinExistence type="predicted"/>
<evidence type="ECO:0000313" key="3">
    <source>
        <dbReference type="Proteomes" id="UP000475325"/>
    </source>
</evidence>
<protein>
    <recommendedName>
        <fullName evidence="4">MIT domain-containing protein</fullName>
    </recommendedName>
</protein>
<gene>
    <name evidence="2" type="ORF">TWF102_008548</name>
</gene>
<dbReference type="EMBL" id="WIQW01000053">
    <property type="protein sequence ID" value="KAF3092139.1"/>
    <property type="molecule type" value="Genomic_DNA"/>
</dbReference>
<reference evidence="2 3" key="1">
    <citation type="submission" date="2019-06" db="EMBL/GenBank/DDBJ databases">
        <authorList>
            <person name="Palmer J.M."/>
        </authorList>
    </citation>
    <scope>NUCLEOTIDE SEQUENCE [LARGE SCALE GENOMIC DNA]</scope>
    <source>
        <strain evidence="2 3">TWF102</strain>
    </source>
</reference>
<feature type="compositionally biased region" description="Basic and acidic residues" evidence="1">
    <location>
        <begin position="358"/>
        <end position="370"/>
    </location>
</feature>
<feature type="region of interest" description="Disordered" evidence="1">
    <location>
        <begin position="343"/>
        <end position="383"/>
    </location>
</feature>
<comment type="caution">
    <text evidence="2">The sequence shown here is derived from an EMBL/GenBank/DDBJ whole genome shotgun (WGS) entry which is preliminary data.</text>
</comment>
<evidence type="ECO:0000256" key="1">
    <source>
        <dbReference type="SAM" id="MobiDB-lite"/>
    </source>
</evidence>
<accession>A0A7C8J3P5</accession>
<name>A0A7C8J3P5_ORBOL</name>
<evidence type="ECO:0000313" key="2">
    <source>
        <dbReference type="EMBL" id="KAF3092139.1"/>
    </source>
</evidence>
<dbReference type="AlphaFoldDB" id="A0A7C8J3P5"/>